<dbReference type="Proteomes" id="UP000192917">
    <property type="component" value="Unassembled WGS sequence"/>
</dbReference>
<keyword evidence="3" id="KW-0223">Dioxygenase</keyword>
<dbReference type="GO" id="GO:0051213">
    <property type="term" value="F:dioxygenase activity"/>
    <property type="evidence" value="ECO:0007669"/>
    <property type="project" value="UniProtKB-KW"/>
</dbReference>
<gene>
    <name evidence="3" type="ORF">SAMN05428998_117116</name>
</gene>
<evidence type="ECO:0000313" key="4">
    <source>
        <dbReference type="Proteomes" id="UP000192917"/>
    </source>
</evidence>
<dbReference type="InterPro" id="IPR032710">
    <property type="entry name" value="NTF2-like_dom_sf"/>
</dbReference>
<feature type="region of interest" description="Disordered" evidence="1">
    <location>
        <begin position="1"/>
        <end position="20"/>
    </location>
</feature>
<proteinExistence type="predicted"/>
<dbReference type="RefSeq" id="WP_085124341.1">
    <property type="nucleotide sequence ID" value="NZ_FWZX01000017.1"/>
</dbReference>
<dbReference type="AlphaFoldDB" id="A0A1Y6C782"/>
<evidence type="ECO:0000256" key="1">
    <source>
        <dbReference type="SAM" id="MobiDB-lite"/>
    </source>
</evidence>
<dbReference type="STRING" id="560819.SAMN05428998_117116"/>
<dbReference type="SUPFAM" id="SSF54427">
    <property type="entry name" value="NTF2-like"/>
    <property type="match status" value="1"/>
</dbReference>
<dbReference type="InterPro" id="IPR037401">
    <property type="entry name" value="SnoaL-like"/>
</dbReference>
<organism evidence="3 4">
    <name type="scientific">Tistlia consotensis USBA 355</name>
    <dbReference type="NCBI Taxonomy" id="560819"/>
    <lineage>
        <taxon>Bacteria</taxon>
        <taxon>Pseudomonadati</taxon>
        <taxon>Pseudomonadota</taxon>
        <taxon>Alphaproteobacteria</taxon>
        <taxon>Rhodospirillales</taxon>
        <taxon>Rhodovibrionaceae</taxon>
        <taxon>Tistlia</taxon>
    </lineage>
</organism>
<dbReference type="Pfam" id="PF13577">
    <property type="entry name" value="SnoaL_4"/>
    <property type="match status" value="1"/>
</dbReference>
<protein>
    <submittedName>
        <fullName evidence="3">3-phenylpropionate/cinnamic acid dioxygenase, small subunit</fullName>
    </submittedName>
</protein>
<feature type="domain" description="SnoaL-like" evidence="2">
    <location>
        <begin position="24"/>
        <end position="162"/>
    </location>
</feature>
<keyword evidence="4" id="KW-1185">Reference proteome</keyword>
<sequence length="182" mass="20298">MSSLAAGPTAAAHSGTASPDDWSERLRLRLEIEEFNVAYCRALDEGRLMDWVEFFAEDALYVVTARENHDAGLPVGLVYCEGKGMAHDRAFAILETAMYAPRYLRHYVSNLHLAGVAADGTIEAESSYLLLQTLMDRPEPTLQQVGRYLDRFVRGADGRLLLAKRICVYDNLLVDNSLVYPV</sequence>
<dbReference type="Gene3D" id="3.10.450.50">
    <property type="match status" value="1"/>
</dbReference>
<evidence type="ECO:0000259" key="2">
    <source>
        <dbReference type="Pfam" id="PF13577"/>
    </source>
</evidence>
<keyword evidence="3" id="KW-0560">Oxidoreductase</keyword>
<accession>A0A1Y6C782</accession>
<reference evidence="3 4" key="1">
    <citation type="submission" date="2017-04" db="EMBL/GenBank/DDBJ databases">
        <authorList>
            <person name="Afonso C.L."/>
            <person name="Miller P.J."/>
            <person name="Scott M.A."/>
            <person name="Spackman E."/>
            <person name="Goraichik I."/>
            <person name="Dimitrov K.M."/>
            <person name="Suarez D.L."/>
            <person name="Swayne D.E."/>
        </authorList>
    </citation>
    <scope>NUCLEOTIDE SEQUENCE [LARGE SCALE GENOMIC DNA]</scope>
    <source>
        <strain evidence="3 4">USBA 355</strain>
    </source>
</reference>
<dbReference type="EMBL" id="FWZX01000017">
    <property type="protein sequence ID" value="SMF48774.1"/>
    <property type="molecule type" value="Genomic_DNA"/>
</dbReference>
<evidence type="ECO:0000313" key="3">
    <source>
        <dbReference type="EMBL" id="SMF48774.1"/>
    </source>
</evidence>
<name>A0A1Y6C782_9PROT</name>